<keyword evidence="1" id="KW-0732">Signal</keyword>
<protein>
    <recommendedName>
        <fullName evidence="3">Alginate lyase domain-containing protein</fullName>
    </recommendedName>
</protein>
<evidence type="ECO:0000256" key="2">
    <source>
        <dbReference type="ARBA" id="ARBA00023239"/>
    </source>
</evidence>
<dbReference type="InterPro" id="IPR008929">
    <property type="entry name" value="Chondroitin_lyas"/>
</dbReference>
<evidence type="ECO:0000259" key="3">
    <source>
        <dbReference type="Pfam" id="PF05426"/>
    </source>
</evidence>
<dbReference type="GO" id="GO:0016829">
    <property type="term" value="F:lyase activity"/>
    <property type="evidence" value="ECO:0007669"/>
    <property type="project" value="UniProtKB-KW"/>
</dbReference>
<gene>
    <name evidence="4" type="ORF">EZS27_035978</name>
</gene>
<dbReference type="Gene3D" id="1.50.10.100">
    <property type="entry name" value="Chondroitin AC/alginate lyase"/>
    <property type="match status" value="1"/>
</dbReference>
<keyword evidence="2" id="KW-0456">Lyase</keyword>
<comment type="caution">
    <text evidence="4">The sequence shown here is derived from an EMBL/GenBank/DDBJ whole genome shotgun (WGS) entry which is preliminary data.</text>
</comment>
<dbReference type="Pfam" id="PF05426">
    <property type="entry name" value="Alginate_lyase"/>
    <property type="match status" value="1"/>
</dbReference>
<feature type="domain" description="Alginate lyase" evidence="3">
    <location>
        <begin position="75"/>
        <end position="353"/>
    </location>
</feature>
<dbReference type="GO" id="GO:0042597">
    <property type="term" value="C:periplasmic space"/>
    <property type="evidence" value="ECO:0007669"/>
    <property type="project" value="InterPro"/>
</dbReference>
<sequence>MSLLKTVCITIVCLSCFACRSIRNEEMASQPFLIKPEVLIANKQKIESGDIKWKNALSLLIAEAEKTMSNEPYSVTFKMKTPPSGDKHDYMSVGPYWWPDPSKPDGLPYIRKDGEINPERYEIQDAEFFKDLCKDVWVLSLAAFYTDNEKYAAKAANLLRTWFIDEATLMNPNLNYGQAIPGHTDGRGIGLIDTRGIVNLIDGIQILKNSASLTTNDYESLQNWFARYLEWMTTSPVGLDEADEHNNHGTYYDLQTVSIALFIHQAERAAQILEEQTKPRIESQFAGDGSQPHELARTLSWGYSLMNLEGFFGLASLAENTTIDLWNYVSPGGKSIKKAYLWMLPYAKDEVVWTYQQIKPINKSGFTDLSRIAILKYPEKDISSYLAISQDANFLFTLTH</sequence>
<name>A0A5J4PVS8_9ZZZZ</name>
<evidence type="ECO:0000256" key="1">
    <source>
        <dbReference type="ARBA" id="ARBA00022729"/>
    </source>
</evidence>
<proteinExistence type="predicted"/>
<dbReference type="AlphaFoldDB" id="A0A5J4PVS8"/>
<dbReference type="SUPFAM" id="SSF48230">
    <property type="entry name" value="Chondroitin AC/alginate lyase"/>
    <property type="match status" value="1"/>
</dbReference>
<evidence type="ECO:0000313" key="4">
    <source>
        <dbReference type="EMBL" id="KAA6313212.1"/>
    </source>
</evidence>
<dbReference type="EMBL" id="SNRY01006160">
    <property type="protein sequence ID" value="KAA6313212.1"/>
    <property type="molecule type" value="Genomic_DNA"/>
</dbReference>
<reference evidence="4" key="1">
    <citation type="submission" date="2019-03" db="EMBL/GenBank/DDBJ databases">
        <title>Single cell metagenomics reveals metabolic interactions within the superorganism composed of flagellate Streblomastix strix and complex community of Bacteroidetes bacteria on its surface.</title>
        <authorList>
            <person name="Treitli S.C."/>
            <person name="Kolisko M."/>
            <person name="Husnik F."/>
            <person name="Keeling P."/>
            <person name="Hampl V."/>
        </authorList>
    </citation>
    <scope>NUCLEOTIDE SEQUENCE</scope>
    <source>
        <strain evidence="4">STM</strain>
    </source>
</reference>
<dbReference type="InterPro" id="IPR008397">
    <property type="entry name" value="Alginate_lyase_dom"/>
</dbReference>
<accession>A0A5J4PVS8</accession>
<organism evidence="4">
    <name type="scientific">termite gut metagenome</name>
    <dbReference type="NCBI Taxonomy" id="433724"/>
    <lineage>
        <taxon>unclassified sequences</taxon>
        <taxon>metagenomes</taxon>
        <taxon>organismal metagenomes</taxon>
    </lineage>
</organism>